<evidence type="ECO:0000313" key="3">
    <source>
        <dbReference type="Proteomes" id="UP001202328"/>
    </source>
</evidence>
<sequence length="1281" mass="143331">MEKRLHSSLKNSAEEFLKSATKSNLKSVKPSLNTLISRITPSSELTTSLPLSLHQSITRSIDSVKELNNGDENDDGRSSSRSPPAKRVRRSSRKKRGAKESIQDDEENCSNHPGKVSNSKKQDVLENLQIYAHITYLCVTHPKKIFICENLLPCVQSLHDNLILFESDPLLLSEVANLCEEWWKEELPGRETLISQFLPVLLSKSLTLQKKVDVRRIYSIREAFTLFDFEDESIEDLKLLLIRCIITPVYLKTDEGRRFIAFLFGLSGQLLKEALAIIKSQIPFGRKSMLEAYADVLFRAWKAAEGTLRDEIENGFMQGLIEGAVYASSAAFAASIRRVLGGFISQRTVDGVEKLLFSLAEPVLFRSLQAANSNVRQNALHLLLDMFPLEDPDATKEVIDSLHDKQFLLLERLLIDECPEVRVVAVEGCCRLLYLFWEVIPSSVITKTLTKITDDMSHDLCADVRLSTLSGIIYLLGNPQAHELLKVLLPRLGHLFQDSVLAVRSSVADLLLVLRDIRDFQFHKVVCLDELLSSLANDQPLVAQKITRLLIPSYFPSKVVVDEACSRCITLIKRSPMAGARFSEFALSEGSSPKSLLELVKSSIALALSHDVSSEQTEGFLLAAENLCQSLVREASCKGVLKEFFSGDKLKRLFSRADTELAQTSIFKIATAVSPNDATGLLKECMVIIKKCGGLSEDLERQAEVRSVHKLMVSFGWFDKLFKALTELLQTAGCWCHTKFGTKTPMQSAPSEKQKSGRLPAKKSSTNSKNVKGKKSASSDDMSHVEEDFVIAAGAAWQITDMLACSQTREAVVHSPMIELACSALEVISEVSIKQCMSFEYCDTSAVSAYAALVLHINHENEASGRSDLNNDARSPLKMMALELCLDHLFDCTEQLFCTSNSQNCNDSPVKAKLQKVKTYSRRKHKGEAQTNTSIPSETGSSVTEQKKIVNMVKMVTAVLKFIVDATSVGLVAHQQERCLRFTSAYFQFIISTSSKLSDDIEQFREEEMKETLLCLKSCFTYAAKLLNLFLKTVTKKQPEVSDLANNMFNLIMSVEFYLSSKNATCLLVAAKPWLSDLILAVSSGYILAENFHEWDFSDLSDQGKNTFHPWISTLAKIELRQLSDPSESDTENAVEPNKYPVFKKLVEKIVLTSRKNPKVLGAVGVMFLTASSVGLQREDYELVFGLVHFVCVKLVRHENREWDELEMMLACVAKLYLQIQQSMKDPTIYEDGRHMLECARVLLEPVWQNFLFEEYGGGSIMDEEEEDILGSQKTSCPLDS</sequence>
<feature type="region of interest" description="Disordered" evidence="1">
    <location>
        <begin position="64"/>
        <end position="118"/>
    </location>
</feature>
<dbReference type="PANTHER" id="PTHR16199">
    <property type="entry name" value="CONDENSIN-2 COMPLEX SUBUNIT G2"/>
    <property type="match status" value="1"/>
</dbReference>
<feature type="region of interest" description="Disordered" evidence="1">
    <location>
        <begin position="743"/>
        <end position="780"/>
    </location>
</feature>
<dbReference type="Gene3D" id="1.25.10.10">
    <property type="entry name" value="Leucine-rich Repeat Variant"/>
    <property type="match status" value="1"/>
</dbReference>
<gene>
    <name evidence="2" type="ORF">MKW98_031949</name>
</gene>
<dbReference type="EMBL" id="JAJJMB010011222">
    <property type="protein sequence ID" value="KAI3903295.1"/>
    <property type="molecule type" value="Genomic_DNA"/>
</dbReference>
<name>A0AAD4SG58_9MAGN</name>
<evidence type="ECO:0008006" key="4">
    <source>
        <dbReference type="Google" id="ProtNLM"/>
    </source>
</evidence>
<dbReference type="PANTHER" id="PTHR16199:SF4">
    <property type="entry name" value="CONDENSIN-2 COMPLEX SUBUNIT G2"/>
    <property type="match status" value="1"/>
</dbReference>
<evidence type="ECO:0000313" key="2">
    <source>
        <dbReference type="EMBL" id="KAI3903295.1"/>
    </source>
</evidence>
<dbReference type="InterPro" id="IPR024741">
    <property type="entry name" value="Condensin2_G2"/>
</dbReference>
<feature type="compositionally biased region" description="Polar residues" evidence="1">
    <location>
        <begin position="929"/>
        <end position="941"/>
    </location>
</feature>
<keyword evidence="3" id="KW-1185">Reference proteome</keyword>
<dbReference type="InterPro" id="IPR016024">
    <property type="entry name" value="ARM-type_fold"/>
</dbReference>
<protein>
    <recommendedName>
        <fullName evidence="4">Condensin-2 complex subunit G2</fullName>
    </recommendedName>
</protein>
<dbReference type="GO" id="GO:0000070">
    <property type="term" value="P:mitotic sister chromatid segregation"/>
    <property type="evidence" value="ECO:0007669"/>
    <property type="project" value="TreeGrafter"/>
</dbReference>
<dbReference type="SUPFAM" id="SSF48371">
    <property type="entry name" value="ARM repeat"/>
    <property type="match status" value="1"/>
</dbReference>
<proteinExistence type="predicted"/>
<dbReference type="InterPro" id="IPR011989">
    <property type="entry name" value="ARM-like"/>
</dbReference>
<accession>A0AAD4SG58</accession>
<reference evidence="2" key="1">
    <citation type="submission" date="2022-04" db="EMBL/GenBank/DDBJ databases">
        <title>A functionally conserved STORR gene fusion in Papaver species that diverged 16.8 million years ago.</title>
        <authorList>
            <person name="Catania T."/>
        </authorList>
    </citation>
    <scope>NUCLEOTIDE SEQUENCE</scope>
    <source>
        <strain evidence="2">S-188037</strain>
    </source>
</reference>
<evidence type="ECO:0000256" key="1">
    <source>
        <dbReference type="SAM" id="MobiDB-lite"/>
    </source>
</evidence>
<feature type="compositionally biased region" description="Basic residues" evidence="1">
    <location>
        <begin position="84"/>
        <end position="97"/>
    </location>
</feature>
<organism evidence="2 3">
    <name type="scientific">Papaver atlanticum</name>
    <dbReference type="NCBI Taxonomy" id="357466"/>
    <lineage>
        <taxon>Eukaryota</taxon>
        <taxon>Viridiplantae</taxon>
        <taxon>Streptophyta</taxon>
        <taxon>Embryophyta</taxon>
        <taxon>Tracheophyta</taxon>
        <taxon>Spermatophyta</taxon>
        <taxon>Magnoliopsida</taxon>
        <taxon>Ranunculales</taxon>
        <taxon>Papaveraceae</taxon>
        <taxon>Papaveroideae</taxon>
        <taxon>Papaver</taxon>
    </lineage>
</organism>
<dbReference type="GO" id="GO:0000796">
    <property type="term" value="C:condensin complex"/>
    <property type="evidence" value="ECO:0007669"/>
    <property type="project" value="TreeGrafter"/>
</dbReference>
<feature type="region of interest" description="Disordered" evidence="1">
    <location>
        <begin position="920"/>
        <end position="941"/>
    </location>
</feature>
<dbReference type="Pfam" id="PF12422">
    <property type="entry name" value="Condensin2nSMC"/>
    <property type="match status" value="1"/>
</dbReference>
<dbReference type="GO" id="GO:0005634">
    <property type="term" value="C:nucleus"/>
    <property type="evidence" value="ECO:0007669"/>
    <property type="project" value="InterPro"/>
</dbReference>
<comment type="caution">
    <text evidence="2">The sequence shown here is derived from an EMBL/GenBank/DDBJ whole genome shotgun (WGS) entry which is preliminary data.</text>
</comment>
<dbReference type="Proteomes" id="UP001202328">
    <property type="component" value="Unassembled WGS sequence"/>
</dbReference>